<dbReference type="InterPro" id="IPR013249">
    <property type="entry name" value="RNA_pol_sigma70_r4_t2"/>
</dbReference>
<dbReference type="InterPro" id="IPR007627">
    <property type="entry name" value="RNA_pol_sigma70_r2"/>
</dbReference>
<evidence type="ECO:0000313" key="7">
    <source>
        <dbReference type="EMBL" id="MVZ96100.1"/>
    </source>
</evidence>
<feature type="domain" description="RNA polymerase sigma factor 70 region 4 type 2" evidence="6">
    <location>
        <begin position="112"/>
        <end position="162"/>
    </location>
</feature>
<dbReference type="Gene3D" id="1.10.10.10">
    <property type="entry name" value="Winged helix-like DNA-binding domain superfamily/Winged helix DNA-binding domain"/>
    <property type="match status" value="1"/>
</dbReference>
<dbReference type="InterPro" id="IPR013325">
    <property type="entry name" value="RNA_pol_sigma_r2"/>
</dbReference>
<evidence type="ECO:0000313" key="8">
    <source>
        <dbReference type="Proteomes" id="UP000471147"/>
    </source>
</evidence>
<proteinExistence type="inferred from homology"/>
<organism evidence="7 8">
    <name type="scientific">Sphingorhabdus profundilacus</name>
    <dbReference type="NCBI Taxonomy" id="2509718"/>
    <lineage>
        <taxon>Bacteria</taxon>
        <taxon>Pseudomonadati</taxon>
        <taxon>Pseudomonadota</taxon>
        <taxon>Alphaproteobacteria</taxon>
        <taxon>Sphingomonadales</taxon>
        <taxon>Sphingomonadaceae</taxon>
        <taxon>Sphingorhabdus</taxon>
    </lineage>
</organism>
<dbReference type="CDD" id="cd06171">
    <property type="entry name" value="Sigma70_r4"/>
    <property type="match status" value="1"/>
</dbReference>
<sequence length="211" mass="23020">MTRAGEAIDPDKVFRDQLVALLPSLRAFSRGLCGHREMADDLAQDTMMRAWAARASYTQGTNFRAWMFMIMRNQFYSTIRKNSRTTSLDPEVAERILVVAPAQQNGINVDDVAKALQKLPAEQRETLLLIGANGLSYDEAAEVMGCAMGTVKSRLARGRSALAAMIDGPADNALFDSPPQKAKLGEGHEVAHIFSDILREPPTAKSAIIAS</sequence>
<dbReference type="RefSeq" id="WP_160352124.1">
    <property type="nucleotide sequence ID" value="NZ_SDWJ01000001.1"/>
</dbReference>
<gene>
    <name evidence="7" type="ORF">EUU23_00095</name>
</gene>
<dbReference type="InterPro" id="IPR014284">
    <property type="entry name" value="RNA_pol_sigma-70_dom"/>
</dbReference>
<dbReference type="InterPro" id="IPR036388">
    <property type="entry name" value="WH-like_DNA-bd_sf"/>
</dbReference>
<keyword evidence="8" id="KW-1185">Reference proteome</keyword>
<dbReference type="Pfam" id="PF08281">
    <property type="entry name" value="Sigma70_r4_2"/>
    <property type="match status" value="1"/>
</dbReference>
<reference evidence="7 8" key="1">
    <citation type="submission" date="2019-01" db="EMBL/GenBank/DDBJ databases">
        <title>Sphingorhabdus lacus sp.nov., isolated from an oligotrophic freshwater lake.</title>
        <authorList>
            <person name="Park M."/>
        </authorList>
    </citation>
    <scope>NUCLEOTIDE SEQUENCE [LARGE SCALE GENOMIC DNA]</scope>
    <source>
        <strain evidence="7 8">IMCC26285</strain>
    </source>
</reference>
<dbReference type="GO" id="GO:0016987">
    <property type="term" value="F:sigma factor activity"/>
    <property type="evidence" value="ECO:0007669"/>
    <property type="project" value="UniProtKB-KW"/>
</dbReference>
<protein>
    <submittedName>
        <fullName evidence="7">Sigma-70 family RNA polymerase sigma factor</fullName>
    </submittedName>
</protein>
<name>A0A6I4LVE0_9SPHN</name>
<comment type="caution">
    <text evidence="7">The sequence shown here is derived from an EMBL/GenBank/DDBJ whole genome shotgun (WGS) entry which is preliminary data.</text>
</comment>
<comment type="similarity">
    <text evidence="1">Belongs to the sigma-70 factor family. ECF subfamily.</text>
</comment>
<keyword evidence="4" id="KW-0804">Transcription</keyword>
<dbReference type="GO" id="GO:0006352">
    <property type="term" value="P:DNA-templated transcription initiation"/>
    <property type="evidence" value="ECO:0007669"/>
    <property type="project" value="InterPro"/>
</dbReference>
<dbReference type="Pfam" id="PF04542">
    <property type="entry name" value="Sigma70_r2"/>
    <property type="match status" value="1"/>
</dbReference>
<dbReference type="SUPFAM" id="SSF88946">
    <property type="entry name" value="Sigma2 domain of RNA polymerase sigma factors"/>
    <property type="match status" value="1"/>
</dbReference>
<dbReference type="PANTHER" id="PTHR43133">
    <property type="entry name" value="RNA POLYMERASE ECF-TYPE SIGMA FACTO"/>
    <property type="match status" value="1"/>
</dbReference>
<evidence type="ECO:0000259" key="5">
    <source>
        <dbReference type="Pfam" id="PF04542"/>
    </source>
</evidence>
<evidence type="ECO:0000256" key="1">
    <source>
        <dbReference type="ARBA" id="ARBA00010641"/>
    </source>
</evidence>
<evidence type="ECO:0000256" key="2">
    <source>
        <dbReference type="ARBA" id="ARBA00023015"/>
    </source>
</evidence>
<dbReference type="PANTHER" id="PTHR43133:SF25">
    <property type="entry name" value="RNA POLYMERASE SIGMA FACTOR RFAY-RELATED"/>
    <property type="match status" value="1"/>
</dbReference>
<evidence type="ECO:0000256" key="4">
    <source>
        <dbReference type="ARBA" id="ARBA00023163"/>
    </source>
</evidence>
<dbReference type="OrthoDB" id="9803470at2"/>
<dbReference type="InterPro" id="IPR013324">
    <property type="entry name" value="RNA_pol_sigma_r3/r4-like"/>
</dbReference>
<dbReference type="Gene3D" id="1.10.1740.10">
    <property type="match status" value="1"/>
</dbReference>
<dbReference type="EMBL" id="SDWJ01000001">
    <property type="protein sequence ID" value="MVZ96100.1"/>
    <property type="molecule type" value="Genomic_DNA"/>
</dbReference>
<dbReference type="InterPro" id="IPR039425">
    <property type="entry name" value="RNA_pol_sigma-70-like"/>
</dbReference>
<dbReference type="AlphaFoldDB" id="A0A6I4LVE0"/>
<accession>A0A6I4LVE0</accession>
<dbReference type="NCBIfam" id="TIGR02937">
    <property type="entry name" value="sigma70-ECF"/>
    <property type="match status" value="1"/>
</dbReference>
<feature type="domain" description="RNA polymerase sigma-70 region 2" evidence="5">
    <location>
        <begin position="21"/>
        <end position="85"/>
    </location>
</feature>
<dbReference type="GO" id="GO:0003677">
    <property type="term" value="F:DNA binding"/>
    <property type="evidence" value="ECO:0007669"/>
    <property type="project" value="InterPro"/>
</dbReference>
<dbReference type="Proteomes" id="UP000471147">
    <property type="component" value="Unassembled WGS sequence"/>
</dbReference>
<dbReference type="SUPFAM" id="SSF88659">
    <property type="entry name" value="Sigma3 and sigma4 domains of RNA polymerase sigma factors"/>
    <property type="match status" value="1"/>
</dbReference>
<evidence type="ECO:0000256" key="3">
    <source>
        <dbReference type="ARBA" id="ARBA00023082"/>
    </source>
</evidence>
<keyword evidence="3" id="KW-0731">Sigma factor</keyword>
<keyword evidence="2" id="KW-0805">Transcription regulation</keyword>
<evidence type="ECO:0000259" key="6">
    <source>
        <dbReference type="Pfam" id="PF08281"/>
    </source>
</evidence>